<dbReference type="PANTHER" id="PTHR14383">
    <property type="entry name" value="SWAP-70 RECOMBINASE"/>
    <property type="match status" value="1"/>
</dbReference>
<dbReference type="InterPro" id="IPR057836">
    <property type="entry name" value="EF-hand_SWAP70_N"/>
</dbReference>
<dbReference type="SUPFAM" id="SSF50729">
    <property type="entry name" value="PH domain-like"/>
    <property type="match status" value="1"/>
</dbReference>
<protein>
    <recommendedName>
        <fullName evidence="2">PH domain-containing protein</fullName>
    </recommendedName>
</protein>
<dbReference type="EMBL" id="OU892289">
    <property type="protein sequence ID" value="CAG9763114.1"/>
    <property type="molecule type" value="Genomic_DNA"/>
</dbReference>
<dbReference type="Gene3D" id="2.30.29.30">
    <property type="entry name" value="Pleckstrin-homology domain (PH domain)/Phosphotyrosine-binding domain (PTB)"/>
    <property type="match status" value="1"/>
</dbReference>
<proteinExistence type="predicted"/>
<keyword evidence="4" id="KW-1185">Reference proteome</keyword>
<reference evidence="3" key="1">
    <citation type="submission" date="2022-01" db="EMBL/GenBank/DDBJ databases">
        <authorList>
            <person name="King R."/>
        </authorList>
    </citation>
    <scope>NUCLEOTIDE SEQUENCE</scope>
</reference>
<gene>
    <name evidence="3" type="ORF">CEUTPL_LOCUS3784</name>
</gene>
<dbReference type="InterPro" id="IPR011993">
    <property type="entry name" value="PH-like_dom_sf"/>
</dbReference>
<keyword evidence="1" id="KW-0175">Coiled coil</keyword>
<dbReference type="AlphaFoldDB" id="A0A9N9MF74"/>
<evidence type="ECO:0000313" key="4">
    <source>
        <dbReference type="Proteomes" id="UP001152799"/>
    </source>
</evidence>
<dbReference type="OrthoDB" id="8434295at2759"/>
<feature type="coiled-coil region" evidence="1">
    <location>
        <begin position="334"/>
        <end position="513"/>
    </location>
</feature>
<dbReference type="Proteomes" id="UP001152799">
    <property type="component" value="Chromosome 13"/>
</dbReference>
<feature type="domain" description="PH" evidence="2">
    <location>
        <begin position="242"/>
        <end position="333"/>
    </location>
</feature>
<evidence type="ECO:0000256" key="1">
    <source>
        <dbReference type="SAM" id="Coils"/>
    </source>
</evidence>
<name>A0A9N9MF74_9CUCU</name>
<evidence type="ECO:0000313" key="3">
    <source>
        <dbReference type="EMBL" id="CAG9763114.1"/>
    </source>
</evidence>
<dbReference type="Pfam" id="PF25530">
    <property type="entry name" value="EF-hand_SWAP70_N"/>
    <property type="match status" value="1"/>
</dbReference>
<dbReference type="GO" id="GO:0005634">
    <property type="term" value="C:nucleus"/>
    <property type="evidence" value="ECO:0007669"/>
    <property type="project" value="TreeGrafter"/>
</dbReference>
<dbReference type="InterPro" id="IPR001849">
    <property type="entry name" value="PH_domain"/>
</dbReference>
<dbReference type="GO" id="GO:0005737">
    <property type="term" value="C:cytoplasm"/>
    <property type="evidence" value="ECO:0007669"/>
    <property type="project" value="TreeGrafter"/>
</dbReference>
<accession>A0A9N9MF74</accession>
<dbReference type="Pfam" id="PF00169">
    <property type="entry name" value="PH"/>
    <property type="match status" value="1"/>
</dbReference>
<evidence type="ECO:0000259" key="2">
    <source>
        <dbReference type="PROSITE" id="PS50003"/>
    </source>
</evidence>
<sequence>MTQISAVASNLQSLAQHVSSLKKIKIMSVLLDNITNCVCLAFEALQQDKTGFVNKSKLKVLTANIGTLLDLYGVERGLEHYRSTTTLNFEQYKYYLQNEVFSSLPTKLPLAELRDYESRIAEVCWLVCRKRYLQRDYKIFTSEAVFQLYRVFCVLAELVVDNQNEQTLLLHPTEVCNIAQTISSSLGCTFDEEDFTNLSISMGNVRLTPFIALLESRCVIGIKDTKAIREAITEVYQKIVEDVIKKGYLTKKGYIFPTMREFWFVLRPSELTYYKTRSEKDKSGSLTIEVGTKIEATTGYRIILHGTERNFELGASDHMTRLQWMSALQLAADHSGSQQTYQRLQAAKRRLQRQGRVQEMIQAKTQLQLERSARQAAEGQAKELEALVKEDSKKLEQLAEIKVKLEKLLEEETQAKRDEEIVRALQARVLAEEWEKRDELERLQGEQKMLLEEERIKRKEYEDRQRQKEEQLRGAEQRLAQLEKERQALDEELKQAREKIVLSEGKKDFLEAKLYQYTPGDKVRRTHSFIPSTKERPILLEVRSATLRRPTKN</sequence>
<dbReference type="SMART" id="SM00233">
    <property type="entry name" value="PH"/>
    <property type="match status" value="1"/>
</dbReference>
<organism evidence="3 4">
    <name type="scientific">Ceutorhynchus assimilis</name>
    <name type="common">cabbage seed weevil</name>
    <dbReference type="NCBI Taxonomy" id="467358"/>
    <lineage>
        <taxon>Eukaryota</taxon>
        <taxon>Metazoa</taxon>
        <taxon>Ecdysozoa</taxon>
        <taxon>Arthropoda</taxon>
        <taxon>Hexapoda</taxon>
        <taxon>Insecta</taxon>
        <taxon>Pterygota</taxon>
        <taxon>Neoptera</taxon>
        <taxon>Endopterygota</taxon>
        <taxon>Coleoptera</taxon>
        <taxon>Polyphaga</taxon>
        <taxon>Cucujiformia</taxon>
        <taxon>Curculionidae</taxon>
        <taxon>Ceutorhynchinae</taxon>
        <taxon>Ceutorhynchus</taxon>
    </lineage>
</organism>
<dbReference type="PROSITE" id="PS50003">
    <property type="entry name" value="PH_DOMAIN"/>
    <property type="match status" value="1"/>
</dbReference>
<dbReference type="PANTHER" id="PTHR14383:SF5">
    <property type="entry name" value="RUN DOMAIN-CONTAINING PROTEIN"/>
    <property type="match status" value="1"/>
</dbReference>